<dbReference type="InterPro" id="IPR051532">
    <property type="entry name" value="Ester_Hydrolysis_Enzymes"/>
</dbReference>
<dbReference type="Pfam" id="PF13472">
    <property type="entry name" value="Lipase_GDSL_2"/>
    <property type="match status" value="1"/>
</dbReference>
<organism evidence="3 4">
    <name type="scientific">Rhodocytophaga rosea</name>
    <dbReference type="NCBI Taxonomy" id="2704465"/>
    <lineage>
        <taxon>Bacteria</taxon>
        <taxon>Pseudomonadati</taxon>
        <taxon>Bacteroidota</taxon>
        <taxon>Cytophagia</taxon>
        <taxon>Cytophagales</taxon>
        <taxon>Rhodocytophagaceae</taxon>
        <taxon>Rhodocytophaga</taxon>
    </lineage>
</organism>
<evidence type="ECO:0000313" key="3">
    <source>
        <dbReference type="EMBL" id="QHT66120.1"/>
    </source>
</evidence>
<dbReference type="PANTHER" id="PTHR30383">
    <property type="entry name" value="THIOESTERASE 1/PROTEASE 1/LYSOPHOSPHOLIPASE L1"/>
    <property type="match status" value="1"/>
</dbReference>
<sequence>MKKRLLLFFFLCILAQFVVYSQTKDSETQPFIAEITAFEQADQAKFPPKKSIVFTGSSSIRLWADLQKSFPGKKIINRGFGGSGLSNLVFYADRIIIPYNPKQVVIYSGENDIAAGKTAEKVFNEFKRLAEKIKQKSPRTRITYISMKPSPSRMATIGELKKANALIENYLKENKMGDYINIYDPMLDAQKEPREELFVADRLHMNEKGYAIWTEIIRPYLK</sequence>
<evidence type="ECO:0000256" key="1">
    <source>
        <dbReference type="SAM" id="SignalP"/>
    </source>
</evidence>
<feature type="chain" id="PRO_5025448558" description="SGNH hydrolase-type esterase domain-containing protein" evidence="1">
    <location>
        <begin position="22"/>
        <end position="222"/>
    </location>
</feature>
<dbReference type="AlphaFoldDB" id="A0A6C0GEM3"/>
<name>A0A6C0GEM3_9BACT</name>
<protein>
    <recommendedName>
        <fullName evidence="2">SGNH hydrolase-type esterase domain-containing protein</fullName>
    </recommendedName>
</protein>
<evidence type="ECO:0000259" key="2">
    <source>
        <dbReference type="Pfam" id="PF13472"/>
    </source>
</evidence>
<keyword evidence="1" id="KW-0732">Signal</keyword>
<dbReference type="InterPro" id="IPR013830">
    <property type="entry name" value="SGNH_hydro"/>
</dbReference>
<dbReference type="PANTHER" id="PTHR30383:SF5">
    <property type="entry name" value="SGNH HYDROLASE-TYPE ESTERASE DOMAIN-CONTAINING PROTEIN"/>
    <property type="match status" value="1"/>
</dbReference>
<keyword evidence="4" id="KW-1185">Reference proteome</keyword>
<proteinExistence type="predicted"/>
<gene>
    <name evidence="3" type="ORF">GXP67_05270</name>
</gene>
<dbReference type="EMBL" id="CP048222">
    <property type="protein sequence ID" value="QHT66120.1"/>
    <property type="molecule type" value="Genomic_DNA"/>
</dbReference>
<dbReference type="InterPro" id="IPR036514">
    <property type="entry name" value="SGNH_hydro_sf"/>
</dbReference>
<feature type="signal peptide" evidence="1">
    <location>
        <begin position="1"/>
        <end position="21"/>
    </location>
</feature>
<dbReference type="RefSeq" id="WP_162442191.1">
    <property type="nucleotide sequence ID" value="NZ_CP048222.1"/>
</dbReference>
<dbReference type="Proteomes" id="UP000480178">
    <property type="component" value="Chromosome"/>
</dbReference>
<reference evidence="3 4" key="1">
    <citation type="submission" date="2020-01" db="EMBL/GenBank/DDBJ databases">
        <authorList>
            <person name="Kim M.K."/>
        </authorList>
    </citation>
    <scope>NUCLEOTIDE SEQUENCE [LARGE SCALE GENOMIC DNA]</scope>
    <source>
        <strain evidence="3 4">172606-1</strain>
    </source>
</reference>
<dbReference type="GO" id="GO:0004622">
    <property type="term" value="F:phosphatidylcholine lysophospholipase activity"/>
    <property type="evidence" value="ECO:0007669"/>
    <property type="project" value="TreeGrafter"/>
</dbReference>
<dbReference type="Gene3D" id="3.40.50.1110">
    <property type="entry name" value="SGNH hydrolase"/>
    <property type="match status" value="1"/>
</dbReference>
<accession>A0A6C0GEM3</accession>
<evidence type="ECO:0000313" key="4">
    <source>
        <dbReference type="Proteomes" id="UP000480178"/>
    </source>
</evidence>
<dbReference type="SUPFAM" id="SSF52266">
    <property type="entry name" value="SGNH hydrolase"/>
    <property type="match status" value="1"/>
</dbReference>
<dbReference type="KEGG" id="rhoz:GXP67_05270"/>
<dbReference type="CDD" id="cd04502">
    <property type="entry name" value="SGNH_hydrolase_like_7"/>
    <property type="match status" value="1"/>
</dbReference>
<feature type="domain" description="SGNH hydrolase-type esterase" evidence="2">
    <location>
        <begin position="63"/>
        <end position="212"/>
    </location>
</feature>